<evidence type="ECO:0000313" key="2">
    <source>
        <dbReference type="Proteomes" id="UP000467841"/>
    </source>
</evidence>
<dbReference type="AlphaFoldDB" id="A0A6D2HLU7"/>
<organism evidence="1 2">
    <name type="scientific">Microthlaspi erraticum</name>
    <dbReference type="NCBI Taxonomy" id="1685480"/>
    <lineage>
        <taxon>Eukaryota</taxon>
        <taxon>Viridiplantae</taxon>
        <taxon>Streptophyta</taxon>
        <taxon>Embryophyta</taxon>
        <taxon>Tracheophyta</taxon>
        <taxon>Spermatophyta</taxon>
        <taxon>Magnoliopsida</taxon>
        <taxon>eudicotyledons</taxon>
        <taxon>Gunneridae</taxon>
        <taxon>Pentapetalae</taxon>
        <taxon>rosids</taxon>
        <taxon>malvids</taxon>
        <taxon>Brassicales</taxon>
        <taxon>Brassicaceae</taxon>
        <taxon>Coluteocarpeae</taxon>
        <taxon>Microthlaspi</taxon>
    </lineage>
</organism>
<comment type="caution">
    <text evidence="1">The sequence shown here is derived from an EMBL/GenBank/DDBJ whole genome shotgun (WGS) entry which is preliminary data.</text>
</comment>
<keyword evidence="2" id="KW-1185">Reference proteome</keyword>
<gene>
    <name evidence="1" type="ORF">MERR_LOCUS4193</name>
</gene>
<reference evidence="1" key="1">
    <citation type="submission" date="2020-01" db="EMBL/GenBank/DDBJ databases">
        <authorList>
            <person name="Mishra B."/>
        </authorList>
    </citation>
    <scope>NUCLEOTIDE SEQUENCE [LARGE SCALE GENOMIC DNA]</scope>
</reference>
<protein>
    <submittedName>
        <fullName evidence="1">Uncharacterized protein</fullName>
    </submittedName>
</protein>
<evidence type="ECO:0000313" key="1">
    <source>
        <dbReference type="EMBL" id="CAA7016958.1"/>
    </source>
</evidence>
<proteinExistence type="predicted"/>
<dbReference type="Proteomes" id="UP000467841">
    <property type="component" value="Unassembled WGS sequence"/>
</dbReference>
<name>A0A6D2HLU7_9BRAS</name>
<dbReference type="EMBL" id="CACVBM020000268">
    <property type="protein sequence ID" value="CAA7016958.1"/>
    <property type="molecule type" value="Genomic_DNA"/>
</dbReference>
<accession>A0A6D2HLU7</accession>
<sequence length="104" mass="11980">MNNSEDEEKIKLFQERSLRKEPMGWSHSFQEDRIKEVMIILNDQSGLATQQLGKWTNGRCHCHGRIMMDGSCWRNVFTPLVAHRRGVAILKQGDPPPASLQAYK</sequence>